<sequence>RSASHYPVYQKQHLFNSNPHWDSGAFRRLSHLVRETHLNFSRFAHQFLDPGTYTFQDNGQPESLAMVLVKEEGVACGPGLSPVQPSSPYQLGRQGVLRHRLPNLGPDWAVITGVLLAAGLATVLLTGLGLLLSPSLPHACPMQAWKPRWRSLGQPQVPAEYVILRD</sequence>
<dbReference type="PANTHER" id="PTHR46104">
    <property type="entry name" value="GENE 9195-RELATED-RELATED"/>
    <property type="match status" value="1"/>
</dbReference>
<proteinExistence type="predicted"/>
<protein>
    <submittedName>
        <fullName evidence="2">Uncharacterized protein</fullName>
    </submittedName>
</protein>
<feature type="transmembrane region" description="Helical" evidence="1">
    <location>
        <begin position="108"/>
        <end position="132"/>
    </location>
</feature>
<feature type="non-terminal residue" evidence="2">
    <location>
        <position position="166"/>
    </location>
</feature>
<keyword evidence="1" id="KW-0472">Membrane</keyword>
<dbReference type="EMBL" id="CM001265">
    <property type="protein sequence ID" value="EHH22411.1"/>
    <property type="molecule type" value="Genomic_DNA"/>
</dbReference>
<accession>G7NAW4</accession>
<dbReference type="AlphaFoldDB" id="G7NAW4"/>
<keyword evidence="1" id="KW-1133">Transmembrane helix</keyword>
<name>G7NAW4_MACMU</name>
<evidence type="ECO:0000313" key="2">
    <source>
        <dbReference type="EMBL" id="EHH22411.1"/>
    </source>
</evidence>
<reference evidence="2" key="1">
    <citation type="journal article" date="2011" name="Nat. Biotechnol.">
        <title>Genome sequencing and comparison of two nonhuman primate animal models, the cynomolgus and Chinese rhesus macaques.</title>
        <authorList>
            <person name="Yan G."/>
            <person name="Zhang G."/>
            <person name="Fang X."/>
            <person name="Zhang Y."/>
            <person name="Li C."/>
            <person name="Ling F."/>
            <person name="Cooper D.N."/>
            <person name="Li Q."/>
            <person name="Li Y."/>
            <person name="van Gool A.J."/>
            <person name="Du H."/>
            <person name="Chen J."/>
            <person name="Chen R."/>
            <person name="Zhang P."/>
            <person name="Huang Z."/>
            <person name="Thompson J.R."/>
            <person name="Meng Y."/>
            <person name="Bai Y."/>
            <person name="Wang J."/>
            <person name="Zhuo M."/>
            <person name="Wang T."/>
            <person name="Huang Y."/>
            <person name="Wei L."/>
            <person name="Li J."/>
            <person name="Wang Z."/>
            <person name="Hu H."/>
            <person name="Yang P."/>
            <person name="Le L."/>
            <person name="Stenson P.D."/>
            <person name="Li B."/>
            <person name="Liu X."/>
            <person name="Ball E.V."/>
            <person name="An N."/>
            <person name="Huang Q."/>
            <person name="Zhang Y."/>
            <person name="Fan W."/>
            <person name="Zhang X."/>
            <person name="Li Y."/>
            <person name="Wang W."/>
            <person name="Katze M.G."/>
            <person name="Su B."/>
            <person name="Nielsen R."/>
            <person name="Yang H."/>
            <person name="Wang J."/>
            <person name="Wang X."/>
            <person name="Wang J."/>
        </authorList>
    </citation>
    <scope>NUCLEOTIDE SEQUENCE [LARGE SCALE GENOMIC DNA]</scope>
    <source>
        <strain evidence="2">CR-5</strain>
    </source>
</reference>
<feature type="non-terminal residue" evidence="2">
    <location>
        <position position="1"/>
    </location>
</feature>
<organism evidence="2">
    <name type="scientific">Macaca mulatta</name>
    <name type="common">Rhesus macaque</name>
    <dbReference type="NCBI Taxonomy" id="9544"/>
    <lineage>
        <taxon>Eukaryota</taxon>
        <taxon>Metazoa</taxon>
        <taxon>Chordata</taxon>
        <taxon>Craniata</taxon>
        <taxon>Vertebrata</taxon>
        <taxon>Euteleostomi</taxon>
        <taxon>Mammalia</taxon>
        <taxon>Eutheria</taxon>
        <taxon>Euarchontoglires</taxon>
        <taxon>Primates</taxon>
        <taxon>Haplorrhini</taxon>
        <taxon>Catarrhini</taxon>
        <taxon>Cercopithecidae</taxon>
        <taxon>Cercopithecinae</taxon>
        <taxon>Macaca</taxon>
    </lineage>
</organism>
<keyword evidence="1" id="KW-0812">Transmembrane</keyword>
<dbReference type="PANTHER" id="PTHR46104:SF1">
    <property type="entry name" value="GENE 9195-RELATED"/>
    <property type="match status" value="1"/>
</dbReference>
<gene>
    <name evidence="2" type="ORF">EGK_05667</name>
</gene>
<dbReference type="Proteomes" id="UP000013456">
    <property type="component" value="Chromosome 13"/>
</dbReference>
<evidence type="ECO:0000256" key="1">
    <source>
        <dbReference type="SAM" id="Phobius"/>
    </source>
</evidence>